<feature type="compositionally biased region" description="Acidic residues" evidence="1">
    <location>
        <begin position="262"/>
        <end position="276"/>
    </location>
</feature>
<feature type="region of interest" description="Disordered" evidence="1">
    <location>
        <begin position="260"/>
        <end position="289"/>
    </location>
</feature>
<reference evidence="3" key="1">
    <citation type="submission" date="2023-01" db="EMBL/GenBank/DDBJ databases">
        <title>Key to firefly adult light organ development and bioluminescence: homeobox transcription factors regulate luciferase expression and transportation to peroxisome.</title>
        <authorList>
            <person name="Fu X."/>
        </authorList>
    </citation>
    <scope>NUCLEOTIDE SEQUENCE [LARGE SCALE GENOMIC DNA]</scope>
</reference>
<comment type="caution">
    <text evidence="2">The sequence shown here is derived from an EMBL/GenBank/DDBJ whole genome shotgun (WGS) entry which is preliminary data.</text>
</comment>
<evidence type="ECO:0000256" key="1">
    <source>
        <dbReference type="SAM" id="MobiDB-lite"/>
    </source>
</evidence>
<organism evidence="2 3">
    <name type="scientific">Aquatica leii</name>
    <dbReference type="NCBI Taxonomy" id="1421715"/>
    <lineage>
        <taxon>Eukaryota</taxon>
        <taxon>Metazoa</taxon>
        <taxon>Ecdysozoa</taxon>
        <taxon>Arthropoda</taxon>
        <taxon>Hexapoda</taxon>
        <taxon>Insecta</taxon>
        <taxon>Pterygota</taxon>
        <taxon>Neoptera</taxon>
        <taxon>Endopterygota</taxon>
        <taxon>Coleoptera</taxon>
        <taxon>Polyphaga</taxon>
        <taxon>Elateriformia</taxon>
        <taxon>Elateroidea</taxon>
        <taxon>Lampyridae</taxon>
        <taxon>Luciolinae</taxon>
        <taxon>Aquatica</taxon>
    </lineage>
</organism>
<dbReference type="Proteomes" id="UP001353858">
    <property type="component" value="Unassembled WGS sequence"/>
</dbReference>
<gene>
    <name evidence="2" type="ORF">RN001_000365</name>
</gene>
<accession>A0AAN7PEU1</accession>
<evidence type="ECO:0000313" key="3">
    <source>
        <dbReference type="Proteomes" id="UP001353858"/>
    </source>
</evidence>
<protein>
    <submittedName>
        <fullName evidence="2">Uncharacterized protein</fullName>
    </submittedName>
</protein>
<name>A0AAN7PEU1_9COLE</name>
<dbReference type="EMBL" id="JARPUR010000001">
    <property type="protein sequence ID" value="KAK4884094.1"/>
    <property type="molecule type" value="Genomic_DNA"/>
</dbReference>
<sequence length="338" mass="38584">MAREKKMVLKILDVNDTVGKEEIHKIVEKEGEKNKSFIVIEVGGRNNGSIPNNLTTIPFNVYQFCTTQSEFNASIFVPNFVNEDVQLSLPAKKAQSLLDLRTIEDNLPLGHEKFNQWQPWMSQSITETNSVILPTYPSKQDLNPRLSKYASVDALNDINRNHHIIKNRSGFYAQPVANYGVPIYYGPLDGPDFLIYKKKLDKLNSKSSISNTSVDDVNLNDRDIEDYLSKLQDGWLSEDGLDDQDSDDENRDADEVIRVLQEENDDNDDDVDETADIDPPLVEPEDQEPSQFEAYDANISLNENLTPEYRMELPEKQNYKDINSTCDIPKISRRCINC</sequence>
<keyword evidence="3" id="KW-1185">Reference proteome</keyword>
<proteinExistence type="predicted"/>
<dbReference type="AlphaFoldDB" id="A0AAN7PEU1"/>
<evidence type="ECO:0000313" key="2">
    <source>
        <dbReference type="EMBL" id="KAK4884094.1"/>
    </source>
</evidence>